<dbReference type="EMBL" id="CP040896">
    <property type="protein sequence ID" value="QDA60916.1"/>
    <property type="molecule type" value="Genomic_DNA"/>
</dbReference>
<keyword evidence="1" id="KW-1133">Transmembrane helix</keyword>
<dbReference type="AlphaFoldDB" id="A0A5B8A2K5"/>
<gene>
    <name evidence="2" type="ORF">FHG12_12730</name>
</gene>
<feature type="transmembrane region" description="Helical" evidence="1">
    <location>
        <begin position="334"/>
        <end position="361"/>
    </location>
</feature>
<dbReference type="Proteomes" id="UP000305398">
    <property type="component" value="Chromosome"/>
</dbReference>
<feature type="transmembrane region" description="Helical" evidence="1">
    <location>
        <begin position="232"/>
        <end position="248"/>
    </location>
</feature>
<feature type="transmembrane region" description="Helical" evidence="1">
    <location>
        <begin position="159"/>
        <end position="180"/>
    </location>
</feature>
<dbReference type="RefSeq" id="WP_139516090.1">
    <property type="nucleotide sequence ID" value="NZ_CP040896.1"/>
</dbReference>
<dbReference type="KEGG" id="hyj:FHG12_12730"/>
<reference evidence="2 3" key="1">
    <citation type="submission" date="2019-06" db="EMBL/GenBank/DDBJ databases">
        <authorList>
            <person name="Srinivasan S."/>
        </authorList>
    </citation>
    <scope>NUCLEOTIDE SEQUENCE [LARGE SCALE GENOMIC DNA]</scope>
    <source>
        <strain evidence="2 3">17J68-5</strain>
    </source>
</reference>
<evidence type="ECO:0008006" key="4">
    <source>
        <dbReference type="Google" id="ProtNLM"/>
    </source>
</evidence>
<keyword evidence="1" id="KW-0472">Membrane</keyword>
<name>A0A5B8A2K5_9BACT</name>
<evidence type="ECO:0000256" key="1">
    <source>
        <dbReference type="SAM" id="Phobius"/>
    </source>
</evidence>
<feature type="transmembrane region" description="Helical" evidence="1">
    <location>
        <begin position="269"/>
        <end position="292"/>
    </location>
</feature>
<protein>
    <recommendedName>
        <fullName evidence="4">DUF2029 domain-containing protein</fullName>
    </recommendedName>
</protein>
<organism evidence="2 3">
    <name type="scientific">Hymenobacter jejuensis</name>
    <dbReference type="NCBI Taxonomy" id="2502781"/>
    <lineage>
        <taxon>Bacteria</taxon>
        <taxon>Pseudomonadati</taxon>
        <taxon>Bacteroidota</taxon>
        <taxon>Cytophagia</taxon>
        <taxon>Cytophagales</taxon>
        <taxon>Hymenobacteraceae</taxon>
        <taxon>Hymenobacter</taxon>
    </lineage>
</organism>
<feature type="transmembrane region" description="Helical" evidence="1">
    <location>
        <begin position="7"/>
        <end position="27"/>
    </location>
</feature>
<accession>A0A5B8A2K5</accession>
<keyword evidence="3" id="KW-1185">Reference proteome</keyword>
<evidence type="ECO:0000313" key="3">
    <source>
        <dbReference type="Proteomes" id="UP000305398"/>
    </source>
</evidence>
<proteinExistence type="predicted"/>
<dbReference type="OrthoDB" id="9776737at2"/>
<feature type="transmembrane region" description="Helical" evidence="1">
    <location>
        <begin position="304"/>
        <end position="322"/>
    </location>
</feature>
<sequence>MKLNYQYPVLYLMLFILLLLAVPHAGFESDMFYWVHWSTTIFERGLGNVYGLGNNDYNPLYHYILYLFGKMAGSVEKIHHYPHLLKGFTLLFDFAGAILAASLVSDRDRRFMLSLLLLFNMGYLYNTLIWIQVDSIFTCLVFVAALLAVRGQPVGSALFYVLALNAKAQAIIFLPPLLFLWFPQWVQAPKKLLLTAGAVVALQVLILAPFIWGGDANYLSRIIEINTTAVDRYPFITMNAANVWYLLIPNSPLRDMPDTGTFMNITYKHWGLIMFFLAAGLALLPLFVAAVRSVLTGQRPGKEQLALVLLSFGLVPLLFTYFNTQMHERYWHAAVLFLAAYGFVTREYVLYAITSIAYFLNLESVMHFLGLKKYGILFFDYRFLAGLFTLVIVLGIWKIYRRAPLKEHWLAMWHRQPQPESLTAAF</sequence>
<feature type="transmembrane region" description="Helical" evidence="1">
    <location>
        <begin position="381"/>
        <end position="400"/>
    </location>
</feature>
<feature type="transmembrane region" description="Helical" evidence="1">
    <location>
        <begin position="192"/>
        <end position="212"/>
    </location>
</feature>
<feature type="transmembrane region" description="Helical" evidence="1">
    <location>
        <begin position="84"/>
        <end position="104"/>
    </location>
</feature>
<keyword evidence="1" id="KW-0812">Transmembrane</keyword>
<evidence type="ECO:0000313" key="2">
    <source>
        <dbReference type="EMBL" id="QDA60916.1"/>
    </source>
</evidence>